<reference evidence="1 2" key="1">
    <citation type="journal article" date="2018" name="New Phytol.">
        <title>Phylogenomics of Endogonaceae and evolution of mycorrhizas within Mucoromycota.</title>
        <authorList>
            <person name="Chang Y."/>
            <person name="Desiro A."/>
            <person name="Na H."/>
            <person name="Sandor L."/>
            <person name="Lipzen A."/>
            <person name="Clum A."/>
            <person name="Barry K."/>
            <person name="Grigoriev I.V."/>
            <person name="Martin F.M."/>
            <person name="Stajich J.E."/>
            <person name="Smith M.E."/>
            <person name="Bonito G."/>
            <person name="Spatafora J.W."/>
        </authorList>
    </citation>
    <scope>NUCLEOTIDE SEQUENCE [LARGE SCALE GENOMIC DNA]</scope>
    <source>
        <strain evidence="1 2">GMNB39</strain>
    </source>
</reference>
<organism evidence="1 2">
    <name type="scientific">Jimgerdemannia flammicorona</name>
    <dbReference type="NCBI Taxonomy" id="994334"/>
    <lineage>
        <taxon>Eukaryota</taxon>
        <taxon>Fungi</taxon>
        <taxon>Fungi incertae sedis</taxon>
        <taxon>Mucoromycota</taxon>
        <taxon>Mucoromycotina</taxon>
        <taxon>Endogonomycetes</taxon>
        <taxon>Endogonales</taxon>
        <taxon>Endogonaceae</taxon>
        <taxon>Jimgerdemannia</taxon>
    </lineage>
</organism>
<sequence>MQYDPRELPQKVENALPLYREPAVLGNKGKGWRERAREAVAGIASHATMDVPSTDNMATSS</sequence>
<protein>
    <submittedName>
        <fullName evidence="1">Uncharacterized protein</fullName>
    </submittedName>
</protein>
<dbReference type="EMBL" id="RBNI01029082">
    <property type="protein sequence ID" value="RUO95504.1"/>
    <property type="molecule type" value="Genomic_DNA"/>
</dbReference>
<dbReference type="AlphaFoldDB" id="A0A432ZYF1"/>
<evidence type="ECO:0000313" key="2">
    <source>
        <dbReference type="Proteomes" id="UP000268093"/>
    </source>
</evidence>
<evidence type="ECO:0000313" key="1">
    <source>
        <dbReference type="EMBL" id="RUO95504.1"/>
    </source>
</evidence>
<dbReference type="Proteomes" id="UP000268093">
    <property type="component" value="Unassembled WGS sequence"/>
</dbReference>
<keyword evidence="2" id="KW-1185">Reference proteome</keyword>
<name>A0A432ZYF1_9FUNG</name>
<proteinExistence type="predicted"/>
<gene>
    <name evidence="1" type="ORF">BC936DRAFT_143882</name>
</gene>
<comment type="caution">
    <text evidence="1">The sequence shown here is derived from an EMBL/GenBank/DDBJ whole genome shotgun (WGS) entry which is preliminary data.</text>
</comment>
<accession>A0A432ZYF1</accession>